<dbReference type="AlphaFoldDB" id="A0A7G1Q9H6"/>
<gene>
    <name evidence="2" type="ORF">NSCAC_0932</name>
</gene>
<evidence type="ECO:0000313" key="3">
    <source>
        <dbReference type="Proteomes" id="UP000516072"/>
    </source>
</evidence>
<evidence type="ECO:0000256" key="1">
    <source>
        <dbReference type="SAM" id="MobiDB-lite"/>
    </source>
</evidence>
<feature type="region of interest" description="Disordered" evidence="1">
    <location>
        <begin position="1"/>
        <end position="28"/>
    </location>
</feature>
<reference evidence="2 3" key="1">
    <citation type="submission" date="2020-03" db="EMBL/GenBank/DDBJ databases">
        <authorList>
            <person name="Picone N."/>
        </authorList>
    </citation>
    <scope>NUCLEOTIDE SEQUENCE [LARGE SCALE GENOMIC DNA]</scope>
    <source>
        <strain evidence="2">NSCAC1</strain>
    </source>
</reference>
<dbReference type="Proteomes" id="UP000516072">
    <property type="component" value="Chromosome"/>
</dbReference>
<protein>
    <submittedName>
        <fullName evidence="2">Uncharacterized protein</fullName>
    </submittedName>
</protein>
<dbReference type="KEGG" id="ntg:NSCAC_0932"/>
<organism evidence="2 3">
    <name type="scientific">Candidatus Nitrosacidococcus tergens</name>
    <dbReference type="NCBI Taxonomy" id="553981"/>
    <lineage>
        <taxon>Bacteria</taxon>
        <taxon>Pseudomonadati</taxon>
        <taxon>Pseudomonadota</taxon>
        <taxon>Gammaproteobacteria</taxon>
        <taxon>Chromatiales</taxon>
        <taxon>Chromatiaceae</taxon>
        <taxon>Candidatus Nitrosacidococcus</taxon>
    </lineage>
</organism>
<proteinExistence type="predicted"/>
<dbReference type="EMBL" id="LR778175">
    <property type="protein sequence ID" value="CAB1275967.1"/>
    <property type="molecule type" value="Genomic_DNA"/>
</dbReference>
<accession>A0A7G1Q9H6</accession>
<evidence type="ECO:0000313" key="2">
    <source>
        <dbReference type="EMBL" id="CAB1275967.1"/>
    </source>
</evidence>
<name>A0A7G1Q9H6_9GAMM</name>
<sequence>MQRPAKPWTPVQIRPQPPIISSPGGEIGRRKGLNKFEHLEWKHLV</sequence>
<keyword evidence="3" id="KW-1185">Reference proteome</keyword>